<dbReference type="Proteomes" id="UP001152795">
    <property type="component" value="Unassembled WGS sequence"/>
</dbReference>
<evidence type="ECO:0000313" key="2">
    <source>
        <dbReference type="Proteomes" id="UP001152795"/>
    </source>
</evidence>
<dbReference type="SUPFAM" id="SSF53098">
    <property type="entry name" value="Ribonuclease H-like"/>
    <property type="match status" value="1"/>
</dbReference>
<dbReference type="GO" id="GO:0003676">
    <property type="term" value="F:nucleic acid binding"/>
    <property type="evidence" value="ECO:0007669"/>
    <property type="project" value="InterPro"/>
</dbReference>
<dbReference type="InterPro" id="IPR036397">
    <property type="entry name" value="RNaseH_sf"/>
</dbReference>
<dbReference type="GO" id="GO:0015074">
    <property type="term" value="P:DNA integration"/>
    <property type="evidence" value="ECO:0007669"/>
    <property type="project" value="InterPro"/>
</dbReference>
<dbReference type="InterPro" id="IPR012337">
    <property type="entry name" value="RNaseH-like_sf"/>
</dbReference>
<proteinExistence type="predicted"/>
<accession>A0A7D9IIM0</accession>
<dbReference type="PANTHER" id="PTHR46585:SF1">
    <property type="entry name" value="CHROMO DOMAIN-CONTAINING PROTEIN"/>
    <property type="match status" value="1"/>
</dbReference>
<dbReference type="PANTHER" id="PTHR46585">
    <property type="entry name" value="INTEGRASE CORE DOMAIN CONTAINING PROTEIN"/>
    <property type="match status" value="1"/>
</dbReference>
<dbReference type="Gene3D" id="3.30.420.10">
    <property type="entry name" value="Ribonuclease H-like superfamily/Ribonuclease H"/>
    <property type="match status" value="1"/>
</dbReference>
<dbReference type="OrthoDB" id="2344127at2759"/>
<name>A0A7D9IIM0_PARCT</name>
<evidence type="ECO:0000313" key="1">
    <source>
        <dbReference type="EMBL" id="CAB4008551.1"/>
    </source>
</evidence>
<gene>
    <name evidence="1" type="ORF">PACLA_8A056717</name>
</gene>
<organism evidence="1 2">
    <name type="scientific">Paramuricea clavata</name>
    <name type="common">Red gorgonian</name>
    <name type="synonym">Violescent sea-whip</name>
    <dbReference type="NCBI Taxonomy" id="317549"/>
    <lineage>
        <taxon>Eukaryota</taxon>
        <taxon>Metazoa</taxon>
        <taxon>Cnidaria</taxon>
        <taxon>Anthozoa</taxon>
        <taxon>Octocorallia</taxon>
        <taxon>Malacalcyonacea</taxon>
        <taxon>Plexauridae</taxon>
        <taxon>Paramuricea</taxon>
    </lineage>
</organism>
<dbReference type="InterPro" id="IPR001584">
    <property type="entry name" value="Integrase_cat-core"/>
</dbReference>
<dbReference type="AlphaFoldDB" id="A0A7D9IIM0"/>
<reference evidence="1" key="1">
    <citation type="submission" date="2020-04" db="EMBL/GenBank/DDBJ databases">
        <authorList>
            <person name="Alioto T."/>
            <person name="Alioto T."/>
            <person name="Gomez Garrido J."/>
        </authorList>
    </citation>
    <scope>NUCLEOTIDE SEQUENCE</scope>
    <source>
        <strain evidence="1">A484AB</strain>
    </source>
</reference>
<dbReference type="EMBL" id="CACRXK020006155">
    <property type="protein sequence ID" value="CAB4008551.1"/>
    <property type="molecule type" value="Genomic_DNA"/>
</dbReference>
<sequence length="690" mass="78066">MKDAVSNILEQFNNRFGKYPKFAQFDQGTEFYNKEVKSLLNKHNIEFFSTYSDKKAAVVERFNRTLKALMWKYFYSASTYKWLDVLQDLTDNYNSSVNRSIKTTPDSVNESNWTEVWKTLFSHNLGKPSEPKFAVGESVRISKYKSVFTKGYEANFTEELFTVTEVYHGHPNTYTIKDSADEPIIGRFYEQELYSAEGREPDFKIEKVLRRRTVKGIMEDYDDRDDTELEEVEKSYPQYDDLDYDDLTTAFNRLDTRVKGEAMYGDDPIVITNLKSELDYVKNLMERREIEETTFTEGNDGTVNISGPSGSTTTSGVDFVEDPNNVLPDVLDAFNESFDADWDEIEARLEKLNKISTENKKRDFENQVERVQAVTRVIKGKEGLILDPRNRYVRELIKRSSVRTLKDGTEVLVFRSEQGIDKSGTQIMKRGKTSKPVYSKNSTALREYKDLIKKIKEVPTNPDNIIGSDEEYADRENIELIDISAKLGDLPGLTMQENNELRGVLNPPDGSSIEGRTGPGGALQIQADYFNEAINETVKQAGSAKGATEYNALIERIDSLKEARDRTLEQRVVEEAREAQLEDISRLRKFIDWVEKEKVGLVGIAVSTASLITALLIHARGAIVKTAKTTSKVAKALANLAKKAGPILVPILNAVATALSWGAKGIAWLASNLWVLAVAAALIVYNYYTK</sequence>
<comment type="caution">
    <text evidence="1">The sequence shown here is derived from an EMBL/GenBank/DDBJ whole genome shotgun (WGS) entry which is preliminary data.</text>
</comment>
<dbReference type="PROSITE" id="PS50994">
    <property type="entry name" value="INTEGRASE"/>
    <property type="match status" value="1"/>
</dbReference>
<protein>
    <submittedName>
        <fullName evidence="1">Integrase core domain-containing</fullName>
    </submittedName>
</protein>
<keyword evidence="2" id="KW-1185">Reference proteome</keyword>